<accession>A0A4S2N2J3</accession>
<keyword evidence="3" id="KW-1185">Reference proteome</keyword>
<evidence type="ECO:0000256" key="1">
    <source>
        <dbReference type="SAM" id="MobiDB-lite"/>
    </source>
</evidence>
<feature type="compositionally biased region" description="Basic residues" evidence="1">
    <location>
        <begin position="8"/>
        <end position="19"/>
    </location>
</feature>
<evidence type="ECO:0000313" key="2">
    <source>
        <dbReference type="EMBL" id="TGZ83331.1"/>
    </source>
</evidence>
<feature type="compositionally biased region" description="Basic residues" evidence="1">
    <location>
        <begin position="147"/>
        <end position="156"/>
    </location>
</feature>
<dbReference type="Proteomes" id="UP000298138">
    <property type="component" value="Unassembled WGS sequence"/>
</dbReference>
<feature type="region of interest" description="Disordered" evidence="1">
    <location>
        <begin position="41"/>
        <end position="67"/>
    </location>
</feature>
<dbReference type="InParanoid" id="A0A4S2N2J3"/>
<dbReference type="EMBL" id="ML220114">
    <property type="protein sequence ID" value="TGZ83331.1"/>
    <property type="molecule type" value="Genomic_DNA"/>
</dbReference>
<protein>
    <submittedName>
        <fullName evidence="2">Uncharacterized protein</fullName>
    </submittedName>
</protein>
<reference evidence="2 3" key="1">
    <citation type="submission" date="2019-04" db="EMBL/GenBank/DDBJ databases">
        <title>Comparative genomics and transcriptomics to analyze fruiting body development in filamentous ascomycetes.</title>
        <authorList>
            <consortium name="DOE Joint Genome Institute"/>
            <person name="Lutkenhaus R."/>
            <person name="Traeger S."/>
            <person name="Breuer J."/>
            <person name="Kuo A."/>
            <person name="Lipzen A."/>
            <person name="Pangilinan J."/>
            <person name="Dilworth D."/>
            <person name="Sandor L."/>
            <person name="Poggeler S."/>
            <person name="Barry K."/>
            <person name="Grigoriev I.V."/>
            <person name="Nowrousian M."/>
        </authorList>
    </citation>
    <scope>NUCLEOTIDE SEQUENCE [LARGE SCALE GENOMIC DNA]</scope>
    <source>
        <strain evidence="2 3">CBS 389.68</strain>
    </source>
</reference>
<gene>
    <name evidence="2" type="ORF">EX30DRAFT_339528</name>
</gene>
<name>A0A4S2N2J3_9PEZI</name>
<evidence type="ECO:0000313" key="3">
    <source>
        <dbReference type="Proteomes" id="UP000298138"/>
    </source>
</evidence>
<feature type="region of interest" description="Disordered" evidence="1">
    <location>
        <begin position="1"/>
        <end position="29"/>
    </location>
</feature>
<sequence length="156" mass="17647">MSVPERRVKARATRGKPREHRINLSPDHWSNTHLTTLNIDFDNQESSSSLQPNESSQSPESSSTPKSVLDVLAAAGFDASTYPNHHTIYGLPSPMEHYPPYRLNILFDALSSQCNLFIRRLCRDCDLSHRPSPRAPLLPSQTYVSPRQKRRRGGLL</sequence>
<proteinExistence type="predicted"/>
<feature type="region of interest" description="Disordered" evidence="1">
    <location>
        <begin position="133"/>
        <end position="156"/>
    </location>
</feature>
<feature type="compositionally biased region" description="Low complexity" evidence="1">
    <location>
        <begin position="44"/>
        <end position="67"/>
    </location>
</feature>
<dbReference type="AlphaFoldDB" id="A0A4S2N2J3"/>
<organism evidence="2 3">
    <name type="scientific">Ascodesmis nigricans</name>
    <dbReference type="NCBI Taxonomy" id="341454"/>
    <lineage>
        <taxon>Eukaryota</taxon>
        <taxon>Fungi</taxon>
        <taxon>Dikarya</taxon>
        <taxon>Ascomycota</taxon>
        <taxon>Pezizomycotina</taxon>
        <taxon>Pezizomycetes</taxon>
        <taxon>Pezizales</taxon>
        <taxon>Ascodesmidaceae</taxon>
        <taxon>Ascodesmis</taxon>
    </lineage>
</organism>